<dbReference type="AlphaFoldDB" id="A0A7L2RZR5"/>
<evidence type="ECO:0000256" key="2">
    <source>
        <dbReference type="ARBA" id="ARBA00022741"/>
    </source>
</evidence>
<evidence type="ECO:0000256" key="1">
    <source>
        <dbReference type="ARBA" id="ARBA00022679"/>
    </source>
</evidence>
<evidence type="ECO:0000313" key="6">
    <source>
        <dbReference type="EMBL" id="NXS14792.1"/>
    </source>
</evidence>
<dbReference type="Pfam" id="PF00609">
    <property type="entry name" value="DAGK_acc"/>
    <property type="match status" value="1"/>
</dbReference>
<dbReference type="GO" id="GO:0005886">
    <property type="term" value="C:plasma membrane"/>
    <property type="evidence" value="ECO:0007669"/>
    <property type="project" value="TreeGrafter"/>
</dbReference>
<reference evidence="6 7" key="1">
    <citation type="submission" date="2019-09" db="EMBL/GenBank/DDBJ databases">
        <title>Bird 10,000 Genomes (B10K) Project - Family phase.</title>
        <authorList>
            <person name="Zhang G."/>
        </authorList>
    </citation>
    <scope>NUCLEOTIDE SEQUENCE [LARGE SCALE GENOMIC DNA]</scope>
    <source>
        <strain evidence="6">B10K-DU-002-79</strain>
    </source>
</reference>
<evidence type="ECO:0000256" key="3">
    <source>
        <dbReference type="ARBA" id="ARBA00022777"/>
    </source>
</evidence>
<evidence type="ECO:0000259" key="5">
    <source>
        <dbReference type="SMART" id="SM00045"/>
    </source>
</evidence>
<dbReference type="OrthoDB" id="242257at2759"/>
<proteinExistence type="predicted"/>
<dbReference type="PANTHER" id="PTHR11255:SF43">
    <property type="entry name" value="DIACYLGLYCEROL KINASE ZETA"/>
    <property type="match status" value="1"/>
</dbReference>
<dbReference type="SMART" id="SM00045">
    <property type="entry name" value="DAGKa"/>
    <property type="match status" value="1"/>
</dbReference>
<dbReference type="PANTHER" id="PTHR11255">
    <property type="entry name" value="DIACYLGLYCEROL KINASE"/>
    <property type="match status" value="1"/>
</dbReference>
<dbReference type="Proteomes" id="UP000560066">
    <property type="component" value="Unassembled WGS sequence"/>
</dbReference>
<dbReference type="SUPFAM" id="SSF111331">
    <property type="entry name" value="NAD kinase/diacylglycerol kinase-like"/>
    <property type="match status" value="1"/>
</dbReference>
<keyword evidence="2" id="KW-0547">Nucleotide-binding</keyword>
<name>A0A7L2RZR5_9PASS</name>
<comment type="caution">
    <text evidence="6">The sequence shown here is derived from an EMBL/GenBank/DDBJ whole genome shotgun (WGS) entry which is preliminary data.</text>
</comment>
<dbReference type="InterPro" id="IPR037607">
    <property type="entry name" value="DGK"/>
</dbReference>
<gene>
    <name evidence="6" type="primary">Dgki</name>
    <name evidence="6" type="ORF">NEOCOR_R09087</name>
</gene>
<keyword evidence="3 6" id="KW-0418">Kinase</keyword>
<feature type="domain" description="Diacylglycerol kinase accessory" evidence="5">
    <location>
        <begin position="1"/>
        <end position="66"/>
    </location>
</feature>
<feature type="non-terminal residue" evidence="6">
    <location>
        <position position="99"/>
    </location>
</feature>
<dbReference type="InterPro" id="IPR016064">
    <property type="entry name" value="NAD/diacylglycerol_kinase_sf"/>
</dbReference>
<keyword evidence="4" id="KW-0067">ATP-binding</keyword>
<dbReference type="GO" id="GO:0098978">
    <property type="term" value="C:glutamatergic synapse"/>
    <property type="evidence" value="ECO:0007669"/>
    <property type="project" value="TreeGrafter"/>
</dbReference>
<keyword evidence="7" id="KW-1185">Reference proteome</keyword>
<organism evidence="6 7">
    <name type="scientific">Neodrepanis coruscans</name>
    <name type="common">wattled asity</name>
    <dbReference type="NCBI Taxonomy" id="254563"/>
    <lineage>
        <taxon>Eukaryota</taxon>
        <taxon>Metazoa</taxon>
        <taxon>Chordata</taxon>
        <taxon>Craniata</taxon>
        <taxon>Vertebrata</taxon>
        <taxon>Euteleostomi</taxon>
        <taxon>Archelosauria</taxon>
        <taxon>Archosauria</taxon>
        <taxon>Dinosauria</taxon>
        <taxon>Saurischia</taxon>
        <taxon>Theropoda</taxon>
        <taxon>Coelurosauria</taxon>
        <taxon>Aves</taxon>
        <taxon>Neognathae</taxon>
        <taxon>Neoaves</taxon>
        <taxon>Telluraves</taxon>
        <taxon>Australaves</taxon>
        <taxon>Passeriformes</taxon>
        <taxon>Philepittidae</taxon>
        <taxon>Neodrepanis</taxon>
    </lineage>
</organism>
<dbReference type="GO" id="GO:0004143">
    <property type="term" value="F:ATP-dependent diacylglycerol kinase activity"/>
    <property type="evidence" value="ECO:0007669"/>
    <property type="project" value="InterPro"/>
</dbReference>
<keyword evidence="1" id="KW-0808">Transferase</keyword>
<evidence type="ECO:0000313" key="7">
    <source>
        <dbReference type="Proteomes" id="UP000560066"/>
    </source>
</evidence>
<feature type="non-terminal residue" evidence="6">
    <location>
        <position position="1"/>
    </location>
</feature>
<dbReference type="GO" id="GO:0007200">
    <property type="term" value="P:phospholipase C-activating G protein-coupled receptor signaling pathway"/>
    <property type="evidence" value="ECO:0007669"/>
    <property type="project" value="InterPro"/>
</dbReference>
<dbReference type="EMBL" id="VYZS01351851">
    <property type="protein sequence ID" value="NXS14792.1"/>
    <property type="molecule type" value="Genomic_DNA"/>
</dbReference>
<dbReference type="GO" id="GO:0005524">
    <property type="term" value="F:ATP binding"/>
    <property type="evidence" value="ECO:0007669"/>
    <property type="project" value="UniProtKB-KW"/>
</dbReference>
<protein>
    <submittedName>
        <fullName evidence="6">DGKI kinase</fullName>
    </submittedName>
</protein>
<sequence>MPWGNPGEHHDFEPQRHDDGCIEVIGFTMTSLAALQVGGHGERLCQCRQGVLTTSKAIPMQVDGEPCKLAASCIHISLRNQANMVQKTKRRNSMPLLNE</sequence>
<evidence type="ECO:0000256" key="4">
    <source>
        <dbReference type="ARBA" id="ARBA00022840"/>
    </source>
</evidence>
<accession>A0A7L2RZR5</accession>
<dbReference type="InterPro" id="IPR000756">
    <property type="entry name" value="Diacylglycerol_kin_accessory"/>
</dbReference>